<protein>
    <submittedName>
        <fullName evidence="4">Response regulator</fullName>
    </submittedName>
</protein>
<sequence length="127" mass="14342">MKKRVLICDDDTDILFICSYIFEKQGCEVHTRTHCNNIIDMVKEIGPDVILMDNWIPDSGGIVASRTIKSDEALQHIPIVYFSANNDIKTLAQEAGADAFLAKPFDLEELERVIERLMDKRTEAGTV</sequence>
<keyword evidence="1 2" id="KW-0597">Phosphoprotein</keyword>
<dbReference type="AlphaFoldDB" id="A0A4U3L469"/>
<dbReference type="GO" id="GO:0000160">
    <property type="term" value="P:phosphorelay signal transduction system"/>
    <property type="evidence" value="ECO:0007669"/>
    <property type="project" value="InterPro"/>
</dbReference>
<dbReference type="Proteomes" id="UP000305848">
    <property type="component" value="Unassembled WGS sequence"/>
</dbReference>
<dbReference type="InterPro" id="IPR001789">
    <property type="entry name" value="Sig_transdc_resp-reg_receiver"/>
</dbReference>
<evidence type="ECO:0000313" key="5">
    <source>
        <dbReference type="Proteomes" id="UP000305848"/>
    </source>
</evidence>
<dbReference type="PANTHER" id="PTHR44591:SF3">
    <property type="entry name" value="RESPONSE REGULATORY DOMAIN-CONTAINING PROTEIN"/>
    <property type="match status" value="1"/>
</dbReference>
<dbReference type="InterPro" id="IPR050595">
    <property type="entry name" value="Bact_response_regulator"/>
</dbReference>
<evidence type="ECO:0000256" key="2">
    <source>
        <dbReference type="PROSITE-ProRule" id="PRU00169"/>
    </source>
</evidence>
<keyword evidence="5" id="KW-1185">Reference proteome</keyword>
<accession>A0A4U3L469</accession>
<feature type="domain" description="Response regulatory" evidence="3">
    <location>
        <begin position="4"/>
        <end position="118"/>
    </location>
</feature>
<dbReference type="PANTHER" id="PTHR44591">
    <property type="entry name" value="STRESS RESPONSE REGULATOR PROTEIN 1"/>
    <property type="match status" value="1"/>
</dbReference>
<dbReference type="CDD" id="cd17546">
    <property type="entry name" value="REC_hyHK_CKI1_RcsC-like"/>
    <property type="match status" value="1"/>
</dbReference>
<dbReference type="OrthoDB" id="9789181at2"/>
<feature type="modified residue" description="4-aspartylphosphate" evidence="2">
    <location>
        <position position="53"/>
    </location>
</feature>
<evidence type="ECO:0000313" key="4">
    <source>
        <dbReference type="EMBL" id="TKK69918.1"/>
    </source>
</evidence>
<dbReference type="RefSeq" id="WP_137261140.1">
    <property type="nucleotide sequence ID" value="NZ_SZQL01000004.1"/>
</dbReference>
<comment type="caution">
    <text evidence="4">The sequence shown here is derived from an EMBL/GenBank/DDBJ whole genome shotgun (WGS) entry which is preliminary data.</text>
</comment>
<dbReference type="Pfam" id="PF00072">
    <property type="entry name" value="Response_reg"/>
    <property type="match status" value="1"/>
</dbReference>
<reference evidence="4 5" key="1">
    <citation type="submission" date="2019-05" db="EMBL/GenBank/DDBJ databases">
        <title>Panacibacter sp. strain 17mud1-8 Genome sequencing and assembly.</title>
        <authorList>
            <person name="Chhetri G."/>
        </authorList>
    </citation>
    <scope>NUCLEOTIDE SEQUENCE [LARGE SCALE GENOMIC DNA]</scope>
    <source>
        <strain evidence="4 5">17mud1-8</strain>
    </source>
</reference>
<dbReference type="PROSITE" id="PS50110">
    <property type="entry name" value="RESPONSE_REGULATORY"/>
    <property type="match status" value="1"/>
</dbReference>
<evidence type="ECO:0000256" key="1">
    <source>
        <dbReference type="ARBA" id="ARBA00022553"/>
    </source>
</evidence>
<dbReference type="InterPro" id="IPR011006">
    <property type="entry name" value="CheY-like_superfamily"/>
</dbReference>
<dbReference type="Gene3D" id="3.40.50.2300">
    <property type="match status" value="1"/>
</dbReference>
<dbReference type="SUPFAM" id="SSF52172">
    <property type="entry name" value="CheY-like"/>
    <property type="match status" value="1"/>
</dbReference>
<name>A0A4U3L469_9BACT</name>
<organism evidence="4 5">
    <name type="scientific">Ilyomonas limi</name>
    <dbReference type="NCBI Taxonomy" id="2575867"/>
    <lineage>
        <taxon>Bacteria</taxon>
        <taxon>Pseudomonadati</taxon>
        <taxon>Bacteroidota</taxon>
        <taxon>Chitinophagia</taxon>
        <taxon>Chitinophagales</taxon>
        <taxon>Chitinophagaceae</taxon>
        <taxon>Ilyomonas</taxon>
    </lineage>
</organism>
<evidence type="ECO:0000259" key="3">
    <source>
        <dbReference type="PROSITE" id="PS50110"/>
    </source>
</evidence>
<proteinExistence type="predicted"/>
<dbReference type="SMART" id="SM00448">
    <property type="entry name" value="REC"/>
    <property type="match status" value="1"/>
</dbReference>
<gene>
    <name evidence="4" type="ORF">FC093_07530</name>
</gene>
<dbReference type="EMBL" id="SZQL01000004">
    <property type="protein sequence ID" value="TKK69918.1"/>
    <property type="molecule type" value="Genomic_DNA"/>
</dbReference>